<dbReference type="GO" id="GO:0043130">
    <property type="term" value="F:ubiquitin binding"/>
    <property type="evidence" value="ECO:0007669"/>
    <property type="project" value="TreeGrafter"/>
</dbReference>
<proteinExistence type="predicted"/>
<dbReference type="eggNOG" id="KOG1364">
    <property type="taxonomic scope" value="Eukaryota"/>
</dbReference>
<evidence type="ECO:0000313" key="4">
    <source>
        <dbReference type="Proteomes" id="UP000007755"/>
    </source>
</evidence>
<reference evidence="3" key="1">
    <citation type="submission" date="2011-02" db="EMBL/GenBank/DDBJ databases">
        <title>The genome of the leaf-cutting ant Acromyrmex echinatior suggests key adaptations to social evolution and fungus farming.</title>
        <authorList>
            <person name="Nygaard S."/>
            <person name="Zhang G."/>
        </authorList>
    </citation>
    <scope>NUCLEOTIDE SEQUENCE</scope>
</reference>
<feature type="domain" description="UBX" evidence="2">
    <location>
        <begin position="337"/>
        <end position="414"/>
    </location>
</feature>
<dbReference type="Pfam" id="PF14555">
    <property type="entry name" value="UBA_4"/>
    <property type="match status" value="1"/>
</dbReference>
<sequence>MDRELVDKFIEVTGESEATARQYLTLADGNVEMAISLMFEGGRPPETENANPEPPVRAPILPTREILVPSDPMCSLPQLSNNVFDRFRDFAVETQRQEEEMTRRVTGGAKQLSQKKSKRLEDLFRPPCDILFLGSFMEARDHAKTLNRWLLVNVQNPQEFNQIIINLIYLVLSNTSDGKRYIDFYNVMAYPYLAIVDPRTGECMKTYNNITVDSLISDLNDVLSTHPSPESATYVSSDSKDWNNFPTTPPKRNTIADQIKNDCGPSSKTSRLLSEKVTYFGNENVASDNITSSSVSNLNAPSSSNTAFNKKRKLNECATKQQKDEKLKSNTTKSETGDEPFLRLCLRLPNGAKETLSMCATDTIEEFLIKMEEMGFPSTEHSFLVPFPKTNIGALSANTRLLDTILFPTNTVFISKI</sequence>
<evidence type="ECO:0000256" key="1">
    <source>
        <dbReference type="SAM" id="MobiDB-lite"/>
    </source>
</evidence>
<evidence type="ECO:0000313" key="3">
    <source>
        <dbReference type="EMBL" id="EGI57236.1"/>
    </source>
</evidence>
<dbReference type="Proteomes" id="UP000007755">
    <property type="component" value="Unassembled WGS sequence"/>
</dbReference>
<feature type="compositionally biased region" description="Polar residues" evidence="1">
    <location>
        <begin position="227"/>
        <end position="246"/>
    </location>
</feature>
<dbReference type="OrthoDB" id="270602at2759"/>
<dbReference type="SUPFAM" id="SSF52833">
    <property type="entry name" value="Thioredoxin-like"/>
    <property type="match status" value="1"/>
</dbReference>
<gene>
    <name evidence="3" type="ORF">G5I_14706</name>
</gene>
<dbReference type="SUPFAM" id="SSF46934">
    <property type="entry name" value="UBA-like"/>
    <property type="match status" value="1"/>
</dbReference>
<organism evidence="4">
    <name type="scientific">Acromyrmex echinatior</name>
    <name type="common">Panamanian leafcutter ant</name>
    <name type="synonym">Acromyrmex octospinosus echinatior</name>
    <dbReference type="NCBI Taxonomy" id="103372"/>
    <lineage>
        <taxon>Eukaryota</taxon>
        <taxon>Metazoa</taxon>
        <taxon>Ecdysozoa</taxon>
        <taxon>Arthropoda</taxon>
        <taxon>Hexapoda</taxon>
        <taxon>Insecta</taxon>
        <taxon>Pterygota</taxon>
        <taxon>Neoptera</taxon>
        <taxon>Endopterygota</taxon>
        <taxon>Hymenoptera</taxon>
        <taxon>Apocrita</taxon>
        <taxon>Aculeata</taxon>
        <taxon>Formicoidea</taxon>
        <taxon>Formicidae</taxon>
        <taxon>Myrmicinae</taxon>
        <taxon>Acromyrmex</taxon>
    </lineage>
</organism>
<dbReference type="SUPFAM" id="SSF54236">
    <property type="entry name" value="Ubiquitin-like"/>
    <property type="match status" value="1"/>
</dbReference>
<keyword evidence="4" id="KW-1185">Reference proteome</keyword>
<dbReference type="PANTHER" id="PTHR23322">
    <property type="entry name" value="FAS-ASSOCIATED PROTEIN"/>
    <property type="match status" value="1"/>
</dbReference>
<dbReference type="FunCoup" id="F4X8G7">
    <property type="interactions" value="1449"/>
</dbReference>
<dbReference type="STRING" id="103372.F4X8G7"/>
<accession>F4X8G7</accession>
<protein>
    <submittedName>
        <fullName evidence="3">UBX domain-containing protein 7</fullName>
    </submittedName>
</protein>
<dbReference type="GO" id="GO:0005634">
    <property type="term" value="C:nucleus"/>
    <property type="evidence" value="ECO:0007669"/>
    <property type="project" value="TreeGrafter"/>
</dbReference>
<dbReference type="AlphaFoldDB" id="F4X8G7"/>
<dbReference type="GO" id="GO:0043161">
    <property type="term" value="P:proteasome-mediated ubiquitin-dependent protein catabolic process"/>
    <property type="evidence" value="ECO:0007669"/>
    <property type="project" value="TreeGrafter"/>
</dbReference>
<dbReference type="InterPro" id="IPR029071">
    <property type="entry name" value="Ubiquitin-like_domsf"/>
</dbReference>
<evidence type="ECO:0000259" key="2">
    <source>
        <dbReference type="PROSITE" id="PS50033"/>
    </source>
</evidence>
<dbReference type="InterPro" id="IPR036249">
    <property type="entry name" value="Thioredoxin-like_sf"/>
</dbReference>
<dbReference type="Gene3D" id="3.40.30.10">
    <property type="entry name" value="Glutaredoxin"/>
    <property type="match status" value="1"/>
</dbReference>
<dbReference type="EMBL" id="GL888932">
    <property type="protein sequence ID" value="EGI57236.1"/>
    <property type="molecule type" value="Genomic_DNA"/>
</dbReference>
<dbReference type="PANTHER" id="PTHR23322:SF6">
    <property type="entry name" value="UBX DOMAIN-CONTAINING PROTEIN 7"/>
    <property type="match status" value="1"/>
</dbReference>
<dbReference type="PROSITE" id="PS50033">
    <property type="entry name" value="UBX"/>
    <property type="match status" value="1"/>
</dbReference>
<name>F4X8G7_ACREC</name>
<dbReference type="SMART" id="SM00594">
    <property type="entry name" value="UAS"/>
    <property type="match status" value="1"/>
</dbReference>
<feature type="region of interest" description="Disordered" evidence="1">
    <location>
        <begin position="227"/>
        <end position="253"/>
    </location>
</feature>
<dbReference type="InterPro" id="IPR050730">
    <property type="entry name" value="UBX_domain-protein"/>
</dbReference>
<dbReference type="Gene3D" id="3.10.20.90">
    <property type="entry name" value="Phosphatidylinositol 3-kinase Catalytic Subunit, Chain A, domain 1"/>
    <property type="match status" value="1"/>
</dbReference>
<dbReference type="InterPro" id="IPR006577">
    <property type="entry name" value="UAS"/>
</dbReference>
<dbReference type="InParanoid" id="F4X8G7"/>
<dbReference type="Gene3D" id="1.10.8.10">
    <property type="entry name" value="DNA helicase RuvA subunit, C-terminal domain"/>
    <property type="match status" value="1"/>
</dbReference>
<dbReference type="InterPro" id="IPR001012">
    <property type="entry name" value="UBX_dom"/>
</dbReference>
<dbReference type="CDD" id="cd02958">
    <property type="entry name" value="UAS"/>
    <property type="match status" value="1"/>
</dbReference>
<dbReference type="InterPro" id="IPR009060">
    <property type="entry name" value="UBA-like_sf"/>
</dbReference>